<feature type="transmembrane region" description="Helical" evidence="1">
    <location>
        <begin position="306"/>
        <end position="326"/>
    </location>
</feature>
<accession>A0A4R9LME8</accession>
<evidence type="ECO:0000313" key="2">
    <source>
        <dbReference type="EMBL" id="TGN07140.1"/>
    </source>
</evidence>
<sequence length="327" mass="36415">MPDTPNYYSIKVIVRDETNMVYSMLAAVLDPVGIRTIKFEGVASGSPLILLPVKSTFQDFYNRTQRVIYKGDQLKNITKSIHEVLKSSFNSESFLEELFHYIDHNLVDRIEFIFTQIHNRTAGNSNPRVEIHYELIDPADIEKTTIDEEEIAKKEAPPVIVPTTSGFIIPPDKQLIQFRFQLSPVNGTPLSELKGGDNVFIRLLPGDPITNAIIESLELKEDSGNIKQVPAKIVNISNSKNISEVVIKINEQVYGKIVEEENSVKIKTFDSSAGAAPVLTSPASITAVRKAGQPQKQKDSEDSFQIMPFIVLLVLIAAGMIAMIVYL</sequence>
<organism evidence="2 3">
    <name type="scientific">Leptospira ilyithenensis</name>
    <dbReference type="NCBI Taxonomy" id="2484901"/>
    <lineage>
        <taxon>Bacteria</taxon>
        <taxon>Pseudomonadati</taxon>
        <taxon>Spirochaetota</taxon>
        <taxon>Spirochaetia</taxon>
        <taxon>Leptospirales</taxon>
        <taxon>Leptospiraceae</taxon>
        <taxon>Leptospira</taxon>
    </lineage>
</organism>
<keyword evidence="1" id="KW-0472">Membrane</keyword>
<dbReference type="OrthoDB" id="342570at2"/>
<name>A0A4R9LME8_9LEPT</name>
<evidence type="ECO:0000313" key="3">
    <source>
        <dbReference type="Proteomes" id="UP000298264"/>
    </source>
</evidence>
<gene>
    <name evidence="2" type="ORF">EHS11_18690</name>
</gene>
<proteinExistence type="predicted"/>
<evidence type="ECO:0008006" key="4">
    <source>
        <dbReference type="Google" id="ProtNLM"/>
    </source>
</evidence>
<keyword evidence="1" id="KW-0812">Transmembrane</keyword>
<dbReference type="Proteomes" id="UP000298264">
    <property type="component" value="Unassembled WGS sequence"/>
</dbReference>
<keyword evidence="3" id="KW-1185">Reference proteome</keyword>
<comment type="caution">
    <text evidence="2">The sequence shown here is derived from an EMBL/GenBank/DDBJ whole genome shotgun (WGS) entry which is preliminary data.</text>
</comment>
<reference evidence="2" key="1">
    <citation type="journal article" date="2019" name="PLoS Negl. Trop. Dis.">
        <title>Revisiting the worldwide diversity of Leptospira species in the environment.</title>
        <authorList>
            <person name="Vincent A.T."/>
            <person name="Schiettekatte O."/>
            <person name="Bourhy P."/>
            <person name="Veyrier F.J."/>
            <person name="Picardeau M."/>
        </authorList>
    </citation>
    <scope>NUCLEOTIDE SEQUENCE [LARGE SCALE GENOMIC DNA]</scope>
    <source>
        <strain evidence="2">201400974</strain>
    </source>
</reference>
<dbReference type="RefSeq" id="WP_135765861.1">
    <property type="nucleotide sequence ID" value="NZ_RQHV01000062.1"/>
</dbReference>
<dbReference type="AlphaFoldDB" id="A0A4R9LME8"/>
<keyword evidence="1" id="KW-1133">Transmembrane helix</keyword>
<protein>
    <recommendedName>
        <fullName evidence="4">DUF4899 domain-containing protein</fullName>
    </recommendedName>
</protein>
<dbReference type="EMBL" id="RQHV01000062">
    <property type="protein sequence ID" value="TGN07140.1"/>
    <property type="molecule type" value="Genomic_DNA"/>
</dbReference>
<evidence type="ECO:0000256" key="1">
    <source>
        <dbReference type="SAM" id="Phobius"/>
    </source>
</evidence>